<dbReference type="GO" id="GO:0007281">
    <property type="term" value="P:germ cell development"/>
    <property type="evidence" value="ECO:0007669"/>
    <property type="project" value="UniProtKB-ARBA"/>
</dbReference>
<keyword evidence="3" id="KW-0217">Developmental protein</keyword>
<dbReference type="SMART" id="SM00949">
    <property type="entry name" value="PAZ"/>
    <property type="match status" value="1"/>
</dbReference>
<evidence type="ECO:0000256" key="5">
    <source>
        <dbReference type="ARBA" id="ARBA00022490"/>
    </source>
</evidence>
<dbReference type="GO" id="GO:0004519">
    <property type="term" value="F:endonuclease activity"/>
    <property type="evidence" value="ECO:0007669"/>
    <property type="project" value="UniProtKB-KW"/>
</dbReference>
<evidence type="ECO:0000259" key="20">
    <source>
        <dbReference type="PROSITE" id="PS50822"/>
    </source>
</evidence>
<keyword evidence="12" id="KW-0810">Translation regulation</keyword>
<dbReference type="GO" id="GO:0016787">
    <property type="term" value="F:hydrolase activity"/>
    <property type="evidence" value="ECO:0007669"/>
    <property type="project" value="UniProtKB-KW"/>
</dbReference>
<feature type="domain" description="PAZ" evidence="19">
    <location>
        <begin position="268"/>
        <end position="380"/>
    </location>
</feature>
<evidence type="ECO:0000256" key="4">
    <source>
        <dbReference type="ARBA" id="ARBA00022481"/>
    </source>
</evidence>
<dbReference type="Pfam" id="PF23278">
    <property type="entry name" value="Piwi_N"/>
    <property type="match status" value="1"/>
</dbReference>
<evidence type="ECO:0000256" key="16">
    <source>
        <dbReference type="ARBA" id="ARBA00038291"/>
    </source>
</evidence>
<dbReference type="FunFam" id="2.170.260.10:FF:000003">
    <property type="entry name" value="Piwi-like RNA-mediated gene silencing 2"/>
    <property type="match status" value="1"/>
</dbReference>
<sequence>MTGRARARSRGRGRGQEPAAPGQPSVSQEAAKPVMPTPPEGQLVGRGRQKPAPGAMSEEAMMQISAGFQQVKIGERGGRRRDFHDSGVHTRQLMEHVKDSKTGVSGTAIELRANFMRLLSRPLWALYQYHVDFKPPMESRRLRSALLFQHEETLGKAHTFDGCGFDLVVNDKLLYINGEKVEITVTLTNELPPSSPVCLQFYNILFRRILRILNMQQIGRHYYNPDDPFNIPQHRLTIWPGFMTTILQYESSIMLCSDVSHKVLRSETVLDFMYSLRQQCGDQRFPEACTKELVGLIILTKYNNKTYRIDDIAWDHTPNNTFKKGDTEISFKNYFKTQYGLDITDGNQALLVSHVKRLGPSGRPPPGPAMLVPEFCYLTGLTDKMRADFNIMKDLASHTRLSPEQREGRINRLISNINRNADVQNELTTWGLSFENRLLSLNGRVLPSERIIQGGRAYEYNPWTADWAKEMRGLPLISCMSLDNWLMFYTRRNADVAQSLLQTLNKVSGPMGIRMQRAIMIEYEDRQESLLRALQQNVARETQMVVVILPTNRKDKYDCVKKYLCVDCPTPSQCVVSRTISKPQALMTVATKIALQMNCKMGGELWSVEIPLRQLMIVGIDCYHDTAAGKRSIGGTMVTLTEWHTKLSLPQHSVLKLFVFSAALKAYLKYNNSLPSRIIVYRDGVGDGMLQSVVDYEVPQIMQSIKTMGQDYEPKLSVVVVKKRISSRFFARIDGKIANPPPGTVIDTEVTRPEWYDFFIVSQAVRFGCVAPTHYNVVFDNSGLKPDHMQRLTYKLCHMYYNWQGIVRVPAPCQYAHKLAFLVGQSIHKEPNMNLDDFLYYL</sequence>
<evidence type="ECO:0000256" key="9">
    <source>
        <dbReference type="ARBA" id="ARBA00022782"/>
    </source>
</evidence>
<dbReference type="Pfam" id="PF02171">
    <property type="entry name" value="Piwi"/>
    <property type="match status" value="1"/>
</dbReference>
<dbReference type="Pfam" id="PF05831">
    <property type="entry name" value="GAGE"/>
    <property type="match status" value="1"/>
</dbReference>
<accession>A0A672KSN0</accession>
<dbReference type="SUPFAM" id="SSF53098">
    <property type="entry name" value="Ribonuclease H-like"/>
    <property type="match status" value="1"/>
</dbReference>
<keyword evidence="8" id="KW-0255">Endonuclease</keyword>
<dbReference type="Ensembl" id="ENSSGRT00000016882.1">
    <property type="protein sequence ID" value="ENSSGRP00000015585.1"/>
    <property type="gene ID" value="ENSSGRG00000008747.1"/>
</dbReference>
<evidence type="ECO:0000256" key="10">
    <source>
        <dbReference type="ARBA" id="ARBA00022801"/>
    </source>
</evidence>
<keyword evidence="10" id="KW-0378">Hydrolase</keyword>
<dbReference type="Pfam" id="PF02170">
    <property type="entry name" value="PAZ"/>
    <property type="match status" value="1"/>
</dbReference>
<feature type="compositionally biased region" description="Basic residues" evidence="18">
    <location>
        <begin position="1"/>
        <end position="13"/>
    </location>
</feature>
<dbReference type="PROSITE" id="PS50822">
    <property type="entry name" value="PIWI"/>
    <property type="match status" value="1"/>
</dbReference>
<keyword evidence="4" id="KW-0488">Methylation</keyword>
<reference evidence="21" key="1">
    <citation type="submission" date="2025-08" db="UniProtKB">
        <authorList>
            <consortium name="Ensembl"/>
        </authorList>
    </citation>
    <scope>IDENTIFICATION</scope>
</reference>
<dbReference type="GO" id="GO:0006417">
    <property type="term" value="P:regulation of translation"/>
    <property type="evidence" value="ECO:0007669"/>
    <property type="project" value="UniProtKB-KW"/>
</dbReference>
<dbReference type="FunFam" id="3.40.50.2300:FF:000131">
    <property type="entry name" value="Piwi-like RNA-mediated gene silencing 1"/>
    <property type="match status" value="1"/>
</dbReference>
<gene>
    <name evidence="21" type="primary">piwil1</name>
</gene>
<dbReference type="Gene3D" id="2.170.260.10">
    <property type="entry name" value="paz domain"/>
    <property type="match status" value="1"/>
</dbReference>
<keyword evidence="6" id="KW-0540">Nuclease</keyword>
<evidence type="ECO:0000256" key="2">
    <source>
        <dbReference type="ARBA" id="ARBA00004496"/>
    </source>
</evidence>
<dbReference type="Gene3D" id="3.30.420.10">
    <property type="entry name" value="Ribonuclease H-like superfamily/Ribonuclease H"/>
    <property type="match status" value="1"/>
</dbReference>
<dbReference type="InterPro" id="IPR036397">
    <property type="entry name" value="RNaseH_sf"/>
</dbReference>
<feature type="region of interest" description="Disordered" evidence="18">
    <location>
        <begin position="1"/>
        <end position="56"/>
    </location>
</feature>
<dbReference type="GO" id="GO:0034584">
    <property type="term" value="F:piRNA binding"/>
    <property type="evidence" value="ECO:0007669"/>
    <property type="project" value="UniProtKB-ARBA"/>
</dbReference>
<dbReference type="Proteomes" id="UP000472262">
    <property type="component" value="Unassembled WGS sequence"/>
</dbReference>
<dbReference type="CDD" id="cd04658">
    <property type="entry name" value="Piwi_piwi-like_Euk"/>
    <property type="match status" value="1"/>
</dbReference>
<dbReference type="InterPro" id="IPR003100">
    <property type="entry name" value="PAZ_dom"/>
</dbReference>
<evidence type="ECO:0000256" key="7">
    <source>
        <dbReference type="ARBA" id="ARBA00022723"/>
    </source>
</evidence>
<evidence type="ECO:0000256" key="14">
    <source>
        <dbReference type="ARBA" id="ARBA00023158"/>
    </source>
</evidence>
<keyword evidence="15" id="KW-0469">Meiosis</keyword>
<proteinExistence type="inferred from homology"/>
<name>A0A672KSN0_SINGR</name>
<dbReference type="GO" id="GO:0046872">
    <property type="term" value="F:metal ion binding"/>
    <property type="evidence" value="ECO:0007669"/>
    <property type="project" value="UniProtKB-KW"/>
</dbReference>
<dbReference type="InterPro" id="IPR031320">
    <property type="entry name" value="GAGE"/>
</dbReference>
<dbReference type="PANTHER" id="PTHR22891">
    <property type="entry name" value="EUKARYOTIC TRANSLATION INITIATION FACTOR 2C"/>
    <property type="match status" value="1"/>
</dbReference>
<evidence type="ECO:0000256" key="1">
    <source>
        <dbReference type="ARBA" id="ARBA00001946"/>
    </source>
</evidence>
<dbReference type="PROSITE" id="PS50821">
    <property type="entry name" value="PAZ"/>
    <property type="match status" value="1"/>
</dbReference>
<dbReference type="InterPro" id="IPR036085">
    <property type="entry name" value="PAZ_dom_sf"/>
</dbReference>
<dbReference type="GO" id="GO:0031047">
    <property type="term" value="P:regulatory ncRNA-mediated gene silencing"/>
    <property type="evidence" value="ECO:0007669"/>
    <property type="project" value="UniProtKB-KW"/>
</dbReference>
<keyword evidence="14" id="KW-0943">RNA-mediated gene silencing</keyword>
<dbReference type="Gene3D" id="3.40.50.2300">
    <property type="match status" value="1"/>
</dbReference>
<protein>
    <recommendedName>
        <fullName evidence="17">Piwi-like protein 1</fullName>
    </recommendedName>
</protein>
<evidence type="ECO:0000256" key="6">
    <source>
        <dbReference type="ARBA" id="ARBA00022722"/>
    </source>
</evidence>
<evidence type="ECO:0000256" key="8">
    <source>
        <dbReference type="ARBA" id="ARBA00022759"/>
    </source>
</evidence>
<keyword evidence="7" id="KW-0479">Metal-binding</keyword>
<evidence type="ECO:0000313" key="22">
    <source>
        <dbReference type="Proteomes" id="UP000472262"/>
    </source>
</evidence>
<evidence type="ECO:0000256" key="13">
    <source>
        <dbReference type="ARBA" id="ARBA00022884"/>
    </source>
</evidence>
<evidence type="ECO:0000259" key="19">
    <source>
        <dbReference type="PROSITE" id="PS50821"/>
    </source>
</evidence>
<dbReference type="SUPFAM" id="SSF101690">
    <property type="entry name" value="PAZ domain"/>
    <property type="match status" value="1"/>
</dbReference>
<dbReference type="GO" id="GO:0051321">
    <property type="term" value="P:meiotic cell cycle"/>
    <property type="evidence" value="ECO:0007669"/>
    <property type="project" value="UniProtKB-KW"/>
</dbReference>
<dbReference type="InterPro" id="IPR012337">
    <property type="entry name" value="RNaseH-like_sf"/>
</dbReference>
<comment type="similarity">
    <text evidence="16">Belongs to the argonaute family. Piwi subfamily.</text>
</comment>
<keyword evidence="11" id="KW-0460">Magnesium</keyword>
<reference evidence="21" key="2">
    <citation type="submission" date="2025-09" db="UniProtKB">
        <authorList>
            <consortium name="Ensembl"/>
        </authorList>
    </citation>
    <scope>IDENTIFICATION</scope>
</reference>
<dbReference type="AlphaFoldDB" id="A0A672KSN0"/>
<keyword evidence="13" id="KW-0694">RNA-binding</keyword>
<evidence type="ECO:0000256" key="17">
    <source>
        <dbReference type="ARBA" id="ARBA00067899"/>
    </source>
</evidence>
<evidence type="ECO:0000256" key="12">
    <source>
        <dbReference type="ARBA" id="ARBA00022845"/>
    </source>
</evidence>
<dbReference type="InterPro" id="IPR003165">
    <property type="entry name" value="Piwi"/>
</dbReference>
<dbReference type="SMART" id="SM00950">
    <property type="entry name" value="Piwi"/>
    <property type="match status" value="1"/>
</dbReference>
<keyword evidence="9" id="KW-0221">Differentiation</keyword>
<comment type="subcellular location">
    <subcellularLocation>
        <location evidence="2">Cytoplasm</location>
    </subcellularLocation>
</comment>
<evidence type="ECO:0000256" key="18">
    <source>
        <dbReference type="SAM" id="MobiDB-lite"/>
    </source>
</evidence>
<feature type="domain" description="Piwi" evidence="20">
    <location>
        <begin position="544"/>
        <end position="828"/>
    </location>
</feature>
<dbReference type="GO" id="GO:0043186">
    <property type="term" value="C:P granule"/>
    <property type="evidence" value="ECO:0007669"/>
    <property type="project" value="UniProtKB-ARBA"/>
</dbReference>
<keyword evidence="22" id="KW-1185">Reference proteome</keyword>
<evidence type="ECO:0000256" key="11">
    <source>
        <dbReference type="ARBA" id="ARBA00022842"/>
    </source>
</evidence>
<evidence type="ECO:0000313" key="21">
    <source>
        <dbReference type="Ensembl" id="ENSSGRP00000015585.1"/>
    </source>
</evidence>
<dbReference type="FunFam" id="3.30.420.10:FF:000014">
    <property type="entry name" value="Piwi-like RNA-mediated gene silencing 1"/>
    <property type="match status" value="1"/>
</dbReference>
<keyword evidence="5" id="KW-0963">Cytoplasm</keyword>
<evidence type="ECO:0000256" key="15">
    <source>
        <dbReference type="ARBA" id="ARBA00023254"/>
    </source>
</evidence>
<comment type="cofactor">
    <cofactor evidence="1">
        <name>Mg(2+)</name>
        <dbReference type="ChEBI" id="CHEBI:18420"/>
    </cofactor>
</comment>
<dbReference type="CDD" id="cd02845">
    <property type="entry name" value="PAZ_piwi_like"/>
    <property type="match status" value="1"/>
</dbReference>
<organism evidence="21 22">
    <name type="scientific">Sinocyclocheilus grahami</name>
    <name type="common">Dianchi golden-line fish</name>
    <name type="synonym">Barbus grahami</name>
    <dbReference type="NCBI Taxonomy" id="75366"/>
    <lineage>
        <taxon>Eukaryota</taxon>
        <taxon>Metazoa</taxon>
        <taxon>Chordata</taxon>
        <taxon>Craniata</taxon>
        <taxon>Vertebrata</taxon>
        <taxon>Euteleostomi</taxon>
        <taxon>Actinopterygii</taxon>
        <taxon>Neopterygii</taxon>
        <taxon>Teleostei</taxon>
        <taxon>Ostariophysi</taxon>
        <taxon>Cypriniformes</taxon>
        <taxon>Cyprinidae</taxon>
        <taxon>Cyprininae</taxon>
        <taxon>Sinocyclocheilus</taxon>
    </lineage>
</organism>
<evidence type="ECO:0000256" key="3">
    <source>
        <dbReference type="ARBA" id="ARBA00022473"/>
    </source>
</evidence>